<dbReference type="CDD" id="cd16377">
    <property type="entry name" value="23S_rRNA_IVP_like"/>
    <property type="match status" value="1"/>
</dbReference>
<reference evidence="1 2" key="1">
    <citation type="submission" date="2019-10" db="EMBL/GenBank/DDBJ databases">
        <title>Prolixibacter strains distinguished by the presence of nitrate reductase genes were adept at nitrate-dependent anaerobic corrosion of metallic iron and carbon steel.</title>
        <authorList>
            <person name="Iino T."/>
            <person name="Shono N."/>
            <person name="Ito K."/>
            <person name="Nakamura R."/>
            <person name="Sueoka K."/>
            <person name="Harayama S."/>
            <person name="Ohkuma M."/>
        </authorList>
    </citation>
    <scope>NUCLEOTIDE SEQUENCE [LARGE SCALE GENOMIC DNA]</scope>
    <source>
        <strain evidence="1 2">JCM 13498</strain>
    </source>
</reference>
<gene>
    <name evidence="1" type="ORF">PbJCM13498_26050</name>
</gene>
<keyword evidence="2" id="KW-1185">Reference proteome</keyword>
<evidence type="ECO:0000313" key="1">
    <source>
        <dbReference type="EMBL" id="GET33742.1"/>
    </source>
</evidence>
<dbReference type="Pfam" id="PF05635">
    <property type="entry name" value="23S_rRNA_IVP"/>
    <property type="match status" value="1"/>
</dbReference>
<sequence>MPHAFDKLEVWKRSFNLTLRIYLEFEKYPIYALREQILRSSLSIPSNIAEGAERSSNKDFIRFLHIAKGSSAELRTQLMLVEKLNNHSSKTVTEMIKELNEISSMLHGLIERLKQQL</sequence>
<dbReference type="NCBIfam" id="TIGR02436">
    <property type="entry name" value="four helix bundle protein"/>
    <property type="match status" value="1"/>
</dbReference>
<dbReference type="Gene3D" id="1.20.1440.60">
    <property type="entry name" value="23S rRNA-intervening sequence"/>
    <property type="match status" value="1"/>
</dbReference>
<proteinExistence type="predicted"/>
<dbReference type="Proteomes" id="UP000391834">
    <property type="component" value="Unassembled WGS sequence"/>
</dbReference>
<dbReference type="EMBL" id="BLAX01000001">
    <property type="protein sequence ID" value="GET33742.1"/>
    <property type="molecule type" value="Genomic_DNA"/>
</dbReference>
<protein>
    <submittedName>
        <fullName evidence="1">Four helix bundle protein</fullName>
    </submittedName>
</protein>
<accession>A0A5M4B0Q5</accession>
<dbReference type="InterPro" id="IPR036583">
    <property type="entry name" value="23S_rRNA_IVS_sf"/>
</dbReference>
<evidence type="ECO:0000313" key="2">
    <source>
        <dbReference type="Proteomes" id="UP000391834"/>
    </source>
</evidence>
<dbReference type="InterPro" id="IPR012657">
    <property type="entry name" value="23S_rRNA-intervening_sequence"/>
</dbReference>
<name>A0A5M4B0Q5_9BACT</name>
<dbReference type="PANTHER" id="PTHR38471:SF2">
    <property type="entry name" value="FOUR HELIX BUNDLE PROTEIN"/>
    <property type="match status" value="1"/>
</dbReference>
<comment type="caution">
    <text evidence="1">The sequence shown here is derived from an EMBL/GenBank/DDBJ whole genome shotgun (WGS) entry which is preliminary data.</text>
</comment>
<dbReference type="RefSeq" id="WP_025864288.1">
    <property type="nucleotide sequence ID" value="NZ_BLAX01000001.1"/>
</dbReference>
<dbReference type="SUPFAM" id="SSF158446">
    <property type="entry name" value="IVS-encoded protein-like"/>
    <property type="match status" value="1"/>
</dbReference>
<dbReference type="NCBIfam" id="NF008912">
    <property type="entry name" value="PRK12275.1-6"/>
    <property type="match status" value="1"/>
</dbReference>
<dbReference type="PANTHER" id="PTHR38471">
    <property type="entry name" value="FOUR HELIX BUNDLE PROTEIN"/>
    <property type="match status" value="1"/>
</dbReference>
<organism evidence="1 2">
    <name type="scientific">Prolixibacter bellariivorans</name>
    <dbReference type="NCBI Taxonomy" id="314319"/>
    <lineage>
        <taxon>Bacteria</taxon>
        <taxon>Pseudomonadati</taxon>
        <taxon>Bacteroidota</taxon>
        <taxon>Bacteroidia</taxon>
        <taxon>Marinilabiliales</taxon>
        <taxon>Prolixibacteraceae</taxon>
        <taxon>Prolixibacter</taxon>
    </lineage>
</organism>
<dbReference type="AlphaFoldDB" id="A0A5M4B0Q5"/>
<dbReference type="OrthoDB" id="9811959at2"/>